<dbReference type="Gene3D" id="1.10.630.10">
    <property type="entry name" value="Cytochrome P450"/>
    <property type="match status" value="1"/>
</dbReference>
<dbReference type="EMBL" id="LJZO01000021">
    <property type="protein sequence ID" value="ROV96217.1"/>
    <property type="molecule type" value="Genomic_DNA"/>
</dbReference>
<dbReference type="Pfam" id="PF00067">
    <property type="entry name" value="p450"/>
    <property type="match status" value="1"/>
</dbReference>
<evidence type="ECO:0000256" key="4">
    <source>
        <dbReference type="ARBA" id="ARBA00023002"/>
    </source>
</evidence>
<reference evidence="8 9" key="1">
    <citation type="submission" date="2015-09" db="EMBL/GenBank/DDBJ databases">
        <title>Host preference determinants of Valsa canker pathogens revealed by comparative genomics.</title>
        <authorList>
            <person name="Yin Z."/>
            <person name="Huang L."/>
        </authorList>
    </citation>
    <scope>NUCLEOTIDE SEQUENCE [LARGE SCALE GENOMIC DNA]</scope>
    <source>
        <strain evidence="8 9">YSFL</strain>
    </source>
</reference>
<dbReference type="InterPro" id="IPR001128">
    <property type="entry name" value="Cyt_P450"/>
</dbReference>
<dbReference type="GO" id="GO:0020037">
    <property type="term" value="F:heme binding"/>
    <property type="evidence" value="ECO:0007669"/>
    <property type="project" value="InterPro"/>
</dbReference>
<organism evidence="8 9">
    <name type="scientific">Cytospora chrysosperma</name>
    <name type="common">Cytospora canker fungus</name>
    <name type="synonym">Sphaeria chrysosperma</name>
    <dbReference type="NCBI Taxonomy" id="252740"/>
    <lineage>
        <taxon>Eukaryota</taxon>
        <taxon>Fungi</taxon>
        <taxon>Dikarya</taxon>
        <taxon>Ascomycota</taxon>
        <taxon>Pezizomycotina</taxon>
        <taxon>Sordariomycetes</taxon>
        <taxon>Sordariomycetidae</taxon>
        <taxon>Diaporthales</taxon>
        <taxon>Cytosporaceae</taxon>
        <taxon>Cytospora</taxon>
    </lineage>
</organism>
<dbReference type="SUPFAM" id="SSF48264">
    <property type="entry name" value="Cytochrome P450"/>
    <property type="match status" value="1"/>
</dbReference>
<keyword evidence="4" id="KW-0560">Oxidoreductase</keyword>
<evidence type="ECO:0000256" key="1">
    <source>
        <dbReference type="ARBA" id="ARBA00001971"/>
    </source>
</evidence>
<evidence type="ECO:0000313" key="8">
    <source>
        <dbReference type="EMBL" id="ROV96217.1"/>
    </source>
</evidence>
<dbReference type="GO" id="GO:0004497">
    <property type="term" value="F:monooxygenase activity"/>
    <property type="evidence" value="ECO:0007669"/>
    <property type="project" value="UniProtKB-KW"/>
</dbReference>
<dbReference type="PANTHER" id="PTHR46206">
    <property type="entry name" value="CYTOCHROME P450"/>
    <property type="match status" value="1"/>
</dbReference>
<evidence type="ECO:0000256" key="7">
    <source>
        <dbReference type="PIRSR" id="PIRSR602403-1"/>
    </source>
</evidence>
<dbReference type="Proteomes" id="UP000284375">
    <property type="component" value="Unassembled WGS sequence"/>
</dbReference>
<dbReference type="GO" id="GO:0016705">
    <property type="term" value="F:oxidoreductase activity, acting on paired donors, with incorporation or reduction of molecular oxygen"/>
    <property type="evidence" value="ECO:0007669"/>
    <property type="project" value="InterPro"/>
</dbReference>
<keyword evidence="7" id="KW-0349">Heme</keyword>
<evidence type="ECO:0000256" key="5">
    <source>
        <dbReference type="ARBA" id="ARBA00023004"/>
    </source>
</evidence>
<comment type="similarity">
    <text evidence="2">Belongs to the cytochrome P450 family.</text>
</comment>
<dbReference type="PRINTS" id="PR00465">
    <property type="entry name" value="EP450IV"/>
</dbReference>
<evidence type="ECO:0000256" key="2">
    <source>
        <dbReference type="ARBA" id="ARBA00010617"/>
    </source>
</evidence>
<name>A0A423VYP9_CYTCH</name>
<feature type="binding site" description="axial binding residue" evidence="7">
    <location>
        <position position="324"/>
    </location>
    <ligand>
        <name>heme</name>
        <dbReference type="ChEBI" id="CHEBI:30413"/>
    </ligand>
    <ligandPart>
        <name>Fe</name>
        <dbReference type="ChEBI" id="CHEBI:18248"/>
    </ligandPart>
</feature>
<dbReference type="InterPro" id="IPR002403">
    <property type="entry name" value="Cyt_P450_E_grp-IV"/>
</dbReference>
<evidence type="ECO:0000313" key="9">
    <source>
        <dbReference type="Proteomes" id="UP000284375"/>
    </source>
</evidence>
<evidence type="ECO:0000256" key="3">
    <source>
        <dbReference type="ARBA" id="ARBA00022723"/>
    </source>
</evidence>
<sequence length="382" mass="42633">MFLELAVFVVVTGIIISVIDDFFQPKTGLPRKSAIKNYVIQTMMGDTVILQPEFLSELNMLPESKLSSTAALVDSVLGQYTGVDHLLKDHLTTDICRGSFTRHLGTFLPIMAQELQTAMAKEFQFDGKCESSQTFVAYDLLLSFIHRITSVVFVGKEYGHSPIWNYAITVLPTDLHTSSMAIAHAVYDLCAMPEYIGPLRLEAQAALAQDNGEWKLSTIKRLHRLDSFLKESQRVNHSSFLGFNRKIMSPVKLSDGAILPPGTVVAAPGGPMSRDPKFYDDPQRFDGFRFYRADDSGDISSASTQDYVSIEPGNLSWGNGRFTCPGRWYAAAMIKLILSKLLLEYDISFPPGQSERPLNGKYDTDVHPDFNQKIVLTKRQTV</sequence>
<keyword evidence="5 7" id="KW-0408">Iron</keyword>
<comment type="caution">
    <text evidence="8">The sequence shown here is derived from an EMBL/GenBank/DDBJ whole genome shotgun (WGS) entry which is preliminary data.</text>
</comment>
<evidence type="ECO:0000256" key="6">
    <source>
        <dbReference type="ARBA" id="ARBA00023033"/>
    </source>
</evidence>
<keyword evidence="3 7" id="KW-0479">Metal-binding</keyword>
<dbReference type="OrthoDB" id="1844152at2759"/>
<gene>
    <name evidence="8" type="ORF">VSDG_05105</name>
</gene>
<dbReference type="InterPro" id="IPR036396">
    <property type="entry name" value="Cyt_P450_sf"/>
</dbReference>
<evidence type="ECO:0008006" key="10">
    <source>
        <dbReference type="Google" id="ProtNLM"/>
    </source>
</evidence>
<keyword evidence="9" id="KW-1185">Reference proteome</keyword>
<dbReference type="AlphaFoldDB" id="A0A423VYP9"/>
<proteinExistence type="inferred from homology"/>
<dbReference type="CDD" id="cd11041">
    <property type="entry name" value="CYP503A1-like"/>
    <property type="match status" value="1"/>
</dbReference>
<keyword evidence="6" id="KW-0503">Monooxygenase</keyword>
<dbReference type="GO" id="GO:0005506">
    <property type="term" value="F:iron ion binding"/>
    <property type="evidence" value="ECO:0007669"/>
    <property type="project" value="InterPro"/>
</dbReference>
<protein>
    <recommendedName>
        <fullName evidence="10">Cytochrome P450</fullName>
    </recommendedName>
</protein>
<comment type="cofactor">
    <cofactor evidence="1 7">
        <name>heme</name>
        <dbReference type="ChEBI" id="CHEBI:30413"/>
    </cofactor>
</comment>
<accession>A0A423VYP9</accession>
<dbReference type="STRING" id="252740.A0A423VYP9"/>